<feature type="chain" id="PRO_5038538270" evidence="2">
    <location>
        <begin position="30"/>
        <end position="313"/>
    </location>
</feature>
<reference evidence="3" key="1">
    <citation type="submission" date="2020-10" db="EMBL/GenBank/DDBJ databases">
        <authorList>
            <person name="Gilroy R."/>
        </authorList>
    </citation>
    <scope>NUCLEOTIDE SEQUENCE</scope>
    <source>
        <strain evidence="3">CHK180-2868</strain>
    </source>
</reference>
<feature type="signal peptide" evidence="2">
    <location>
        <begin position="1"/>
        <end position="29"/>
    </location>
</feature>
<feature type="region of interest" description="Disordered" evidence="1">
    <location>
        <begin position="28"/>
        <end position="78"/>
    </location>
</feature>
<feature type="compositionally biased region" description="Polar residues" evidence="1">
    <location>
        <begin position="32"/>
        <end position="63"/>
    </location>
</feature>
<evidence type="ECO:0000313" key="3">
    <source>
        <dbReference type="EMBL" id="HIR05435.1"/>
    </source>
</evidence>
<protein>
    <submittedName>
        <fullName evidence="3">Uncharacterized protein</fullName>
    </submittedName>
</protein>
<dbReference type="EMBL" id="DVGC01000029">
    <property type="protein sequence ID" value="HIR05435.1"/>
    <property type="molecule type" value="Genomic_DNA"/>
</dbReference>
<dbReference type="Proteomes" id="UP000824250">
    <property type="component" value="Unassembled WGS sequence"/>
</dbReference>
<name>A0A9D1A4N6_9FIRM</name>
<evidence type="ECO:0000313" key="4">
    <source>
        <dbReference type="Proteomes" id="UP000824250"/>
    </source>
</evidence>
<reference evidence="3" key="2">
    <citation type="journal article" date="2021" name="PeerJ">
        <title>Extensive microbial diversity within the chicken gut microbiome revealed by metagenomics and culture.</title>
        <authorList>
            <person name="Gilroy R."/>
            <person name="Ravi A."/>
            <person name="Getino M."/>
            <person name="Pursley I."/>
            <person name="Horton D.L."/>
            <person name="Alikhan N.F."/>
            <person name="Baker D."/>
            <person name="Gharbi K."/>
            <person name="Hall N."/>
            <person name="Watson M."/>
            <person name="Adriaenssens E.M."/>
            <person name="Foster-Nyarko E."/>
            <person name="Jarju S."/>
            <person name="Secka A."/>
            <person name="Antonio M."/>
            <person name="Oren A."/>
            <person name="Chaudhuri R.R."/>
            <person name="La Ragione R."/>
            <person name="Hildebrand F."/>
            <person name="Pallen M.J."/>
        </authorList>
    </citation>
    <scope>NUCLEOTIDE SEQUENCE</scope>
    <source>
        <strain evidence="3">CHK180-2868</strain>
    </source>
</reference>
<evidence type="ECO:0000256" key="1">
    <source>
        <dbReference type="SAM" id="MobiDB-lite"/>
    </source>
</evidence>
<proteinExistence type="predicted"/>
<comment type="caution">
    <text evidence="3">The sequence shown here is derived from an EMBL/GenBank/DDBJ whole genome shotgun (WGS) entry which is preliminary data.</text>
</comment>
<sequence>MKKRRNKIGRFLAGTVLLALVSAGMTGCAQGESGNSEEAASIGGSNEEATSIGGSNEEATSIGGSDEEAVSIGGSDEEAAGIGGGSGEVVSVIGGADGPTSIFVAGKTGDEEGTPAAQLDITQAKGEDFGGAAVLDYVSADKISFHCPLGYMVFQADESGKLAPVLGVTFEEAGGLVMEGDGRTAVLGGDTGAMVIPGAYQESGAETLYVFEEESGQIFESPMTEDMMEMIKEVEAQKPSVSEEVRGQLEEAVDEQTGSRILVDPVAVPEFDANVYGFLAADGERLEDIWYGLWWADPAFDNKMEKTVLFEAD</sequence>
<feature type="compositionally biased region" description="Acidic residues" evidence="1">
    <location>
        <begin position="65"/>
        <end position="78"/>
    </location>
</feature>
<organism evidence="3 4">
    <name type="scientific">Candidatus Copromonas faecavium</name>
    <name type="common">nom. illeg.</name>
    <dbReference type="NCBI Taxonomy" id="2840740"/>
    <lineage>
        <taxon>Bacteria</taxon>
        <taxon>Bacillati</taxon>
        <taxon>Bacillota</taxon>
        <taxon>Clostridia</taxon>
        <taxon>Lachnospirales</taxon>
        <taxon>Lachnospiraceae</taxon>
        <taxon>Candidatus Copromonas (nom. illeg.)</taxon>
    </lineage>
</organism>
<gene>
    <name evidence="3" type="ORF">IAB28_05655</name>
</gene>
<accession>A0A9D1A4N6</accession>
<dbReference type="AlphaFoldDB" id="A0A9D1A4N6"/>
<keyword evidence="2" id="KW-0732">Signal</keyword>
<dbReference type="PROSITE" id="PS51257">
    <property type="entry name" value="PROKAR_LIPOPROTEIN"/>
    <property type="match status" value="1"/>
</dbReference>
<evidence type="ECO:0000256" key="2">
    <source>
        <dbReference type="SAM" id="SignalP"/>
    </source>
</evidence>